<dbReference type="AlphaFoldDB" id="A0A5J6MSK1"/>
<evidence type="ECO:0000313" key="1">
    <source>
        <dbReference type="EMBL" id="QEX17866.1"/>
    </source>
</evidence>
<accession>A0A5J6MSK1</accession>
<proteinExistence type="predicted"/>
<keyword evidence="2" id="KW-1185">Reference proteome</keyword>
<dbReference type="EMBL" id="CP042906">
    <property type="protein sequence ID" value="QEX17866.1"/>
    <property type="molecule type" value="Genomic_DNA"/>
</dbReference>
<dbReference type="KEGG" id="htq:FRZ44_31690"/>
<protein>
    <submittedName>
        <fullName evidence="1">Uncharacterized protein</fullName>
    </submittedName>
</protein>
<sequence length="49" mass="5461">MVGDQYCSVADDGDACFNLYRDGDSLIWEDPNSHARFPSNVIQGKAVPW</sequence>
<organism evidence="1 2">
    <name type="scientific">Hypericibacter terrae</name>
    <dbReference type="NCBI Taxonomy" id="2602015"/>
    <lineage>
        <taxon>Bacteria</taxon>
        <taxon>Pseudomonadati</taxon>
        <taxon>Pseudomonadota</taxon>
        <taxon>Alphaproteobacteria</taxon>
        <taxon>Rhodospirillales</taxon>
        <taxon>Dongiaceae</taxon>
        <taxon>Hypericibacter</taxon>
    </lineage>
</organism>
<name>A0A5J6MSK1_9PROT</name>
<gene>
    <name evidence="1" type="ORF">FRZ44_31690</name>
</gene>
<reference evidence="1 2" key="1">
    <citation type="submission" date="2019-08" db="EMBL/GenBank/DDBJ databases">
        <title>Hyperibacter terrae gen. nov., sp. nov. and Hyperibacter viscosus sp. nov., two new members in the family Rhodospirillaceae isolated from the rhizosphere of Hypericum perforatum.</title>
        <authorList>
            <person name="Noviana Z."/>
        </authorList>
    </citation>
    <scope>NUCLEOTIDE SEQUENCE [LARGE SCALE GENOMIC DNA]</scope>
    <source>
        <strain evidence="1 2">R5913</strain>
    </source>
</reference>
<dbReference type="Proteomes" id="UP000326202">
    <property type="component" value="Chromosome"/>
</dbReference>
<evidence type="ECO:0000313" key="2">
    <source>
        <dbReference type="Proteomes" id="UP000326202"/>
    </source>
</evidence>